<evidence type="ECO:0000313" key="17">
    <source>
        <dbReference type="Proteomes" id="UP000634136"/>
    </source>
</evidence>
<dbReference type="InterPro" id="IPR011009">
    <property type="entry name" value="Kinase-like_dom_sf"/>
</dbReference>
<keyword evidence="10 14" id="KW-0472">Membrane</keyword>
<dbReference type="PROSITE" id="PS00107">
    <property type="entry name" value="PROTEIN_KINASE_ATP"/>
    <property type="match status" value="1"/>
</dbReference>
<feature type="domain" description="Protein kinase" evidence="15">
    <location>
        <begin position="404"/>
        <end position="681"/>
    </location>
</feature>
<dbReference type="Proteomes" id="UP000634136">
    <property type="component" value="Unassembled WGS sequence"/>
</dbReference>
<evidence type="ECO:0000256" key="9">
    <source>
        <dbReference type="ARBA" id="ARBA00022989"/>
    </source>
</evidence>
<dbReference type="InterPro" id="IPR008271">
    <property type="entry name" value="Ser/Thr_kinase_AS"/>
</dbReference>
<dbReference type="FunFam" id="3.30.200.20:FF:000178">
    <property type="entry name" value="serine/threonine-protein kinase PBS1-like"/>
    <property type="match status" value="1"/>
</dbReference>
<dbReference type="InterPro" id="IPR017441">
    <property type="entry name" value="Protein_kinase_ATP_BS"/>
</dbReference>
<keyword evidence="17" id="KW-1185">Reference proteome</keyword>
<dbReference type="SUPFAM" id="SSF56112">
    <property type="entry name" value="Protein kinase-like (PK-like)"/>
    <property type="match status" value="1"/>
</dbReference>
<feature type="compositionally biased region" description="Low complexity" evidence="13">
    <location>
        <begin position="706"/>
        <end position="718"/>
    </location>
</feature>
<dbReference type="GO" id="GO:0030247">
    <property type="term" value="F:polysaccharide binding"/>
    <property type="evidence" value="ECO:0007669"/>
    <property type="project" value="InterPro"/>
</dbReference>
<dbReference type="PANTHER" id="PTHR27009">
    <property type="entry name" value="RUST RESISTANCE KINASE LR10-RELATED"/>
    <property type="match status" value="1"/>
</dbReference>
<gene>
    <name evidence="16" type="ORF">G2W53_030677</name>
</gene>
<evidence type="ECO:0000256" key="13">
    <source>
        <dbReference type="SAM" id="MobiDB-lite"/>
    </source>
</evidence>
<keyword evidence="3" id="KW-0808">Transferase</keyword>
<keyword evidence="11" id="KW-0325">Glycoprotein</keyword>
<keyword evidence="2" id="KW-0723">Serine/threonine-protein kinase</keyword>
<evidence type="ECO:0000256" key="8">
    <source>
        <dbReference type="ARBA" id="ARBA00022840"/>
    </source>
</evidence>
<evidence type="ECO:0000256" key="2">
    <source>
        <dbReference type="ARBA" id="ARBA00022527"/>
    </source>
</evidence>
<evidence type="ECO:0000256" key="14">
    <source>
        <dbReference type="SAM" id="Phobius"/>
    </source>
</evidence>
<evidence type="ECO:0000256" key="5">
    <source>
        <dbReference type="ARBA" id="ARBA00022729"/>
    </source>
</evidence>
<evidence type="ECO:0000256" key="10">
    <source>
        <dbReference type="ARBA" id="ARBA00023136"/>
    </source>
</evidence>
<keyword evidence="7 16" id="KW-0418">Kinase</keyword>
<evidence type="ECO:0000256" key="12">
    <source>
        <dbReference type="PROSITE-ProRule" id="PRU10141"/>
    </source>
</evidence>
<dbReference type="Pfam" id="PF00069">
    <property type="entry name" value="Pkinase"/>
    <property type="match status" value="1"/>
</dbReference>
<evidence type="ECO:0000256" key="11">
    <source>
        <dbReference type="ARBA" id="ARBA00023180"/>
    </source>
</evidence>
<dbReference type="PROSITE" id="PS50011">
    <property type="entry name" value="PROTEIN_KINASE_DOM"/>
    <property type="match status" value="1"/>
</dbReference>
<evidence type="ECO:0000259" key="15">
    <source>
        <dbReference type="PROSITE" id="PS50011"/>
    </source>
</evidence>
<dbReference type="InterPro" id="IPR025287">
    <property type="entry name" value="WAK_GUB"/>
</dbReference>
<comment type="caution">
    <text evidence="16">The sequence shown here is derived from an EMBL/GenBank/DDBJ whole genome shotgun (WGS) entry which is preliminary data.</text>
</comment>
<keyword evidence="16" id="KW-0675">Receptor</keyword>
<dbReference type="Gene3D" id="1.10.510.10">
    <property type="entry name" value="Transferase(Phosphotransferase) domain 1"/>
    <property type="match status" value="1"/>
</dbReference>
<evidence type="ECO:0000256" key="6">
    <source>
        <dbReference type="ARBA" id="ARBA00022741"/>
    </source>
</evidence>
<comment type="subcellular location">
    <subcellularLocation>
        <location evidence="1">Membrane</location>
        <topology evidence="1">Single-pass type I membrane protein</topology>
    </subcellularLocation>
</comment>
<feature type="binding site" evidence="12">
    <location>
        <position position="432"/>
    </location>
    <ligand>
        <name>ATP</name>
        <dbReference type="ChEBI" id="CHEBI:30616"/>
    </ligand>
</feature>
<dbReference type="GO" id="GO:0016020">
    <property type="term" value="C:membrane"/>
    <property type="evidence" value="ECO:0007669"/>
    <property type="project" value="UniProtKB-SubCell"/>
</dbReference>
<keyword evidence="6 12" id="KW-0547">Nucleotide-binding</keyword>
<dbReference type="GO" id="GO:0005524">
    <property type="term" value="F:ATP binding"/>
    <property type="evidence" value="ECO:0007669"/>
    <property type="project" value="UniProtKB-UniRule"/>
</dbReference>
<dbReference type="PROSITE" id="PS00108">
    <property type="entry name" value="PROTEIN_KINASE_ST"/>
    <property type="match status" value="1"/>
</dbReference>
<dbReference type="GO" id="GO:0004674">
    <property type="term" value="F:protein serine/threonine kinase activity"/>
    <property type="evidence" value="ECO:0007669"/>
    <property type="project" value="UniProtKB-KW"/>
</dbReference>
<dbReference type="FunFam" id="1.10.510.10:FF:000590">
    <property type="entry name" value="PR5-like receptor kinase"/>
    <property type="match status" value="1"/>
</dbReference>
<protein>
    <submittedName>
        <fullName evidence="16">LEAF RUST 10 DISEASE-RESISTANCE LOCUS RECEPTOR-LIKE PROTEIN KINASE-like 2.1</fullName>
    </submittedName>
</protein>
<dbReference type="InterPro" id="IPR045874">
    <property type="entry name" value="LRK10/LRL21-25-like"/>
</dbReference>
<dbReference type="SMART" id="SM00220">
    <property type="entry name" value="S_TKc"/>
    <property type="match status" value="1"/>
</dbReference>
<keyword evidence="5" id="KW-0732">Signal</keyword>
<proteinExistence type="predicted"/>
<evidence type="ECO:0000256" key="4">
    <source>
        <dbReference type="ARBA" id="ARBA00022692"/>
    </source>
</evidence>
<keyword evidence="9 14" id="KW-1133">Transmembrane helix</keyword>
<dbReference type="InterPro" id="IPR000719">
    <property type="entry name" value="Prot_kinase_dom"/>
</dbReference>
<evidence type="ECO:0000256" key="1">
    <source>
        <dbReference type="ARBA" id="ARBA00004479"/>
    </source>
</evidence>
<dbReference type="OrthoDB" id="544400at2759"/>
<dbReference type="Pfam" id="PF13947">
    <property type="entry name" value="GUB_WAK_bind"/>
    <property type="match status" value="1"/>
</dbReference>
<name>A0A834WD65_9FABA</name>
<sequence>MGKSGGRGEIRQAKKKEETSDLTYSNIAHLTDCVWDTTSILVARKEWRKGSYGIELGLTLSGKQHQLCAASSCGKVTDISYPFRLKQDPKNCGDPRYELDCINNVTVLLLNSAEYHVEVINYKNYTIRLVDPGIQEVDSYQANIKTNYTWTLISVSLFKPIIYLSCAHPVNDDPYYVDTTPCLESNTYAIVGEIDLASWKAGCHVKAVSPTSWTMPTTSTTTVYGDADADADANANVSYVDIHRQLVYGFEISWMQLACDSQCGSRPCYFDTTIGTLQCYIDNDSRCYYINGGAHSCGILVRIGVYTKASLSGILTGLYWLITFRAIHLDNANAINRAIAVGYYGLPSFVVARFLFGATLLIAILIHKWRRRHLSVYQNIESFLQDYDLMPIRYSYKEIKKMTSNFNIKLGQGGFGSVYKGKLRSGHYVAIKMLGKSIANGQEFISEVATIGKIHHVNVVRLIGYCVEESKRALVYEFMPNSSLDKYIFSKEGSISLSFEKIYEISLAIARGIAYLHQGCDMQILHFDIKPHNILLDENFIPKVSDFGLAKLYPMNDSIVTLTAARGTLGYMAPELFYKNIGGISYKADIYSFGMLLMEMAGKRRNSNPQAEHSSQAYFPHWIYDQFSEDKDVDIEDATEEEKKMVKKMFITALWCIQLKPRDRPSMNKVVEMLEGEMEGLEMPPRPSFYPEETVAENLRINSDGTTTNDVTASTSTSCSWETSNYTAKNSP</sequence>
<keyword evidence="8 12" id="KW-0067">ATP-binding</keyword>
<dbReference type="Gene3D" id="3.30.200.20">
    <property type="entry name" value="Phosphorylase Kinase, domain 1"/>
    <property type="match status" value="1"/>
</dbReference>
<dbReference type="EMBL" id="JAAIUW010000009">
    <property type="protein sequence ID" value="KAF7816708.1"/>
    <property type="molecule type" value="Genomic_DNA"/>
</dbReference>
<feature type="transmembrane region" description="Helical" evidence="14">
    <location>
        <begin position="341"/>
        <end position="366"/>
    </location>
</feature>
<keyword evidence="4 14" id="KW-0812">Transmembrane</keyword>
<organism evidence="16 17">
    <name type="scientific">Senna tora</name>
    <dbReference type="NCBI Taxonomy" id="362788"/>
    <lineage>
        <taxon>Eukaryota</taxon>
        <taxon>Viridiplantae</taxon>
        <taxon>Streptophyta</taxon>
        <taxon>Embryophyta</taxon>
        <taxon>Tracheophyta</taxon>
        <taxon>Spermatophyta</taxon>
        <taxon>Magnoliopsida</taxon>
        <taxon>eudicotyledons</taxon>
        <taxon>Gunneridae</taxon>
        <taxon>Pentapetalae</taxon>
        <taxon>rosids</taxon>
        <taxon>fabids</taxon>
        <taxon>Fabales</taxon>
        <taxon>Fabaceae</taxon>
        <taxon>Caesalpinioideae</taxon>
        <taxon>Cassia clade</taxon>
        <taxon>Senna</taxon>
    </lineage>
</organism>
<evidence type="ECO:0000313" key="16">
    <source>
        <dbReference type="EMBL" id="KAF7816708.1"/>
    </source>
</evidence>
<evidence type="ECO:0000256" key="7">
    <source>
        <dbReference type="ARBA" id="ARBA00022777"/>
    </source>
</evidence>
<reference evidence="16" key="1">
    <citation type="submission" date="2020-09" db="EMBL/GenBank/DDBJ databases">
        <title>Genome-Enabled Discovery of Anthraquinone Biosynthesis in Senna tora.</title>
        <authorList>
            <person name="Kang S.-H."/>
            <person name="Pandey R.P."/>
            <person name="Lee C.-M."/>
            <person name="Sim J.-S."/>
            <person name="Jeong J.-T."/>
            <person name="Choi B.-S."/>
            <person name="Jung M."/>
            <person name="Ginzburg D."/>
            <person name="Zhao K."/>
            <person name="Won S.Y."/>
            <person name="Oh T.-J."/>
            <person name="Yu Y."/>
            <person name="Kim N.-H."/>
            <person name="Lee O.R."/>
            <person name="Lee T.-H."/>
            <person name="Bashyal P."/>
            <person name="Kim T.-S."/>
            <person name="Lee W.-H."/>
            <person name="Kawkins C."/>
            <person name="Kim C.-K."/>
            <person name="Kim J.S."/>
            <person name="Ahn B.O."/>
            <person name="Rhee S.Y."/>
            <person name="Sohng J.K."/>
        </authorList>
    </citation>
    <scope>NUCLEOTIDE SEQUENCE</scope>
    <source>
        <tissue evidence="16">Leaf</tissue>
    </source>
</reference>
<dbReference type="AlphaFoldDB" id="A0A834WD65"/>
<feature type="compositionally biased region" description="Polar residues" evidence="13">
    <location>
        <begin position="719"/>
        <end position="732"/>
    </location>
</feature>
<feature type="region of interest" description="Disordered" evidence="13">
    <location>
        <begin position="699"/>
        <end position="732"/>
    </location>
</feature>
<evidence type="ECO:0000256" key="3">
    <source>
        <dbReference type="ARBA" id="ARBA00022679"/>
    </source>
</evidence>
<accession>A0A834WD65</accession>